<dbReference type="EMBL" id="MU005589">
    <property type="protein sequence ID" value="KAF2681958.1"/>
    <property type="molecule type" value="Genomic_DNA"/>
</dbReference>
<evidence type="ECO:0000256" key="6">
    <source>
        <dbReference type="ARBA" id="ARBA00023008"/>
    </source>
</evidence>
<evidence type="ECO:0000256" key="5">
    <source>
        <dbReference type="ARBA" id="ARBA00023002"/>
    </source>
</evidence>
<dbReference type="PANTHER" id="PTHR11474">
    <property type="entry name" value="TYROSINASE FAMILY MEMBER"/>
    <property type="match status" value="1"/>
</dbReference>
<dbReference type="GO" id="GO:0004503">
    <property type="term" value="F:tyrosinase activity"/>
    <property type="evidence" value="ECO:0007669"/>
    <property type="project" value="UniProtKB-EC"/>
</dbReference>
<dbReference type="Pfam" id="PF00264">
    <property type="entry name" value="Tyrosinase"/>
    <property type="match status" value="1"/>
</dbReference>
<protein>
    <recommendedName>
        <fullName evidence="3">tyrosinase</fullName>
        <ecNumber evidence="3">1.14.18.1</ecNumber>
    </recommendedName>
</protein>
<dbReference type="PROSITE" id="PS00498">
    <property type="entry name" value="TYROSINASE_2"/>
    <property type="match status" value="1"/>
</dbReference>
<keyword evidence="5" id="KW-0560">Oxidoreductase</keyword>
<name>A0A6G1IV16_9PLEO</name>
<evidence type="ECO:0000256" key="11">
    <source>
        <dbReference type="SAM" id="MobiDB-lite"/>
    </source>
</evidence>
<feature type="domain" description="Tyrosinase copper-binding" evidence="12">
    <location>
        <begin position="259"/>
        <end position="270"/>
    </location>
</feature>
<evidence type="ECO:0000256" key="10">
    <source>
        <dbReference type="ARBA" id="ARBA00048881"/>
    </source>
</evidence>
<keyword evidence="7" id="KW-0503">Monooxygenase</keyword>
<evidence type="ECO:0000313" key="14">
    <source>
        <dbReference type="Proteomes" id="UP000799291"/>
    </source>
</evidence>
<keyword evidence="6" id="KW-0186">Copper</keyword>
<dbReference type="GO" id="GO:0046872">
    <property type="term" value="F:metal ion binding"/>
    <property type="evidence" value="ECO:0007669"/>
    <property type="project" value="UniProtKB-KW"/>
</dbReference>
<accession>A0A6G1IV16</accession>
<comment type="catalytic activity">
    <reaction evidence="9">
        <text>2 L-dopa + O2 = 2 L-dopaquinone + 2 H2O</text>
        <dbReference type="Rhea" id="RHEA:34287"/>
        <dbReference type="ChEBI" id="CHEBI:15377"/>
        <dbReference type="ChEBI" id="CHEBI:15379"/>
        <dbReference type="ChEBI" id="CHEBI:57504"/>
        <dbReference type="ChEBI" id="CHEBI:57924"/>
        <dbReference type="EC" id="1.14.18.1"/>
    </reaction>
</comment>
<dbReference type="Pfam" id="PF18132">
    <property type="entry name" value="Tyrosinase_C"/>
    <property type="match status" value="1"/>
</dbReference>
<dbReference type="SUPFAM" id="SSF48056">
    <property type="entry name" value="Di-copper centre-containing domain"/>
    <property type="match status" value="1"/>
</dbReference>
<evidence type="ECO:0000313" key="13">
    <source>
        <dbReference type="EMBL" id="KAF2681958.1"/>
    </source>
</evidence>
<dbReference type="AlphaFoldDB" id="A0A6G1IV16"/>
<evidence type="ECO:0000256" key="1">
    <source>
        <dbReference type="ARBA" id="ARBA00001973"/>
    </source>
</evidence>
<comment type="catalytic activity">
    <reaction evidence="10">
        <text>L-tyrosine + O2 = L-dopaquinone + H2O</text>
        <dbReference type="Rhea" id="RHEA:18117"/>
        <dbReference type="ChEBI" id="CHEBI:15377"/>
        <dbReference type="ChEBI" id="CHEBI:15379"/>
        <dbReference type="ChEBI" id="CHEBI:57924"/>
        <dbReference type="ChEBI" id="CHEBI:58315"/>
        <dbReference type="EC" id="1.14.18.1"/>
    </reaction>
</comment>
<evidence type="ECO:0000256" key="7">
    <source>
        <dbReference type="ARBA" id="ARBA00023033"/>
    </source>
</evidence>
<comment type="similarity">
    <text evidence="2">Belongs to the tyrosinase family.</text>
</comment>
<comment type="cofactor">
    <cofactor evidence="1">
        <name>Cu(2+)</name>
        <dbReference type="ChEBI" id="CHEBI:29036"/>
    </cofactor>
</comment>
<dbReference type="OrthoDB" id="6132182at2759"/>
<keyword evidence="8" id="KW-0470">Melanin biosynthesis</keyword>
<dbReference type="GO" id="GO:0042438">
    <property type="term" value="P:melanin biosynthetic process"/>
    <property type="evidence" value="ECO:0007669"/>
    <property type="project" value="UniProtKB-KW"/>
</dbReference>
<feature type="region of interest" description="Disordered" evidence="11">
    <location>
        <begin position="539"/>
        <end position="558"/>
    </location>
</feature>
<evidence type="ECO:0000259" key="12">
    <source>
        <dbReference type="PROSITE" id="PS00498"/>
    </source>
</evidence>
<dbReference type="EC" id="1.14.18.1" evidence="3"/>
<dbReference type="InterPro" id="IPR050316">
    <property type="entry name" value="Tyrosinase/Hemocyanin"/>
</dbReference>
<evidence type="ECO:0000256" key="3">
    <source>
        <dbReference type="ARBA" id="ARBA00011906"/>
    </source>
</evidence>
<keyword evidence="14" id="KW-1185">Reference proteome</keyword>
<organism evidence="13 14">
    <name type="scientific">Lentithecium fluviatile CBS 122367</name>
    <dbReference type="NCBI Taxonomy" id="1168545"/>
    <lineage>
        <taxon>Eukaryota</taxon>
        <taxon>Fungi</taxon>
        <taxon>Dikarya</taxon>
        <taxon>Ascomycota</taxon>
        <taxon>Pezizomycotina</taxon>
        <taxon>Dothideomycetes</taxon>
        <taxon>Pleosporomycetidae</taxon>
        <taxon>Pleosporales</taxon>
        <taxon>Massarineae</taxon>
        <taxon>Lentitheciaceae</taxon>
        <taxon>Lentithecium</taxon>
    </lineage>
</organism>
<evidence type="ECO:0000256" key="4">
    <source>
        <dbReference type="ARBA" id="ARBA00022723"/>
    </source>
</evidence>
<proteinExistence type="inferred from homology"/>
<keyword evidence="4" id="KW-0479">Metal-binding</keyword>
<dbReference type="PANTHER" id="PTHR11474:SF76">
    <property type="entry name" value="SHKT DOMAIN-CONTAINING PROTEIN"/>
    <property type="match status" value="1"/>
</dbReference>
<evidence type="ECO:0000256" key="2">
    <source>
        <dbReference type="ARBA" id="ARBA00009928"/>
    </source>
</evidence>
<gene>
    <name evidence="13" type="ORF">K458DRAFT_371235</name>
</gene>
<reference evidence="13" key="1">
    <citation type="journal article" date="2020" name="Stud. Mycol.">
        <title>101 Dothideomycetes genomes: a test case for predicting lifestyles and emergence of pathogens.</title>
        <authorList>
            <person name="Haridas S."/>
            <person name="Albert R."/>
            <person name="Binder M."/>
            <person name="Bloem J."/>
            <person name="Labutti K."/>
            <person name="Salamov A."/>
            <person name="Andreopoulos B."/>
            <person name="Baker S."/>
            <person name="Barry K."/>
            <person name="Bills G."/>
            <person name="Bluhm B."/>
            <person name="Cannon C."/>
            <person name="Castanera R."/>
            <person name="Culley D."/>
            <person name="Daum C."/>
            <person name="Ezra D."/>
            <person name="Gonzalez J."/>
            <person name="Henrissat B."/>
            <person name="Kuo A."/>
            <person name="Liang C."/>
            <person name="Lipzen A."/>
            <person name="Lutzoni F."/>
            <person name="Magnuson J."/>
            <person name="Mondo S."/>
            <person name="Nolan M."/>
            <person name="Ohm R."/>
            <person name="Pangilinan J."/>
            <person name="Park H.-J."/>
            <person name="Ramirez L."/>
            <person name="Alfaro M."/>
            <person name="Sun H."/>
            <person name="Tritt A."/>
            <person name="Yoshinaga Y."/>
            <person name="Zwiers L.-H."/>
            <person name="Turgeon B."/>
            <person name="Goodwin S."/>
            <person name="Spatafora J."/>
            <person name="Crous P."/>
            <person name="Grigoriev I."/>
        </authorList>
    </citation>
    <scope>NUCLEOTIDE SEQUENCE</scope>
    <source>
        <strain evidence="13">CBS 122367</strain>
    </source>
</reference>
<dbReference type="InterPro" id="IPR041640">
    <property type="entry name" value="Tyrosinase_C"/>
</dbReference>
<dbReference type="PRINTS" id="PR00092">
    <property type="entry name" value="TYROSINASE"/>
</dbReference>
<dbReference type="InterPro" id="IPR002227">
    <property type="entry name" value="Tyrosinase_Cu-bd"/>
</dbReference>
<dbReference type="InterPro" id="IPR008922">
    <property type="entry name" value="Di-copper_centre_dom_sf"/>
</dbReference>
<sequence>MPGRPHIRHEIRDLKDNYPDHWNLYILALRAFQQMDQSNPLSSYKILGIHGKPYEIWQEAEGVANPGPGSYCPHSNIMFATWHRPYLALFEQELWKQVKAIAEEALVDRKQWLAAADSFRIPYFDSGLGIKGGELPDFFTNPYISVTGPDGVPNVIPNPLFQYEFHPVIPEDFNEKWAQMSTTVRYPTTKDSKGQSQPQFFRQNFFGARRMFQNKAAEVFRLSNYNEFVTALEEFHGWMHSTVGGAEGHFYPVEYSAFDPVFMLHHAHVDRYVAIFQAMHPETWVEPADSNGGNFWQPAHATVDATWGLQPFWKDDQSFYSSDDIRDTAVFGYAYPETQPWNYMSEEDWRNAVRAYVALTYSPTARSTLTESDTQGGTSLAHLLMDDTFVDWSIAITASTKYLPGTFHVVFSFDGQGSVDDGSSMVGQWMQLRPEGANGAWKAKREGRGTKRINSLERTKNGTLSVTSSLLDEVAAGRLESLDEGVVVPFLKEHLTWSVIGEGGSQLGGDELDVFVIEVISTNVRIPKDPAQMLQYSDEVTAHPEVTEGKPGGSRPML</sequence>
<evidence type="ECO:0000256" key="9">
    <source>
        <dbReference type="ARBA" id="ARBA00048233"/>
    </source>
</evidence>
<dbReference type="Gene3D" id="1.10.1280.10">
    <property type="entry name" value="Di-copper center containing domain from catechol oxidase"/>
    <property type="match status" value="1"/>
</dbReference>
<evidence type="ECO:0000256" key="8">
    <source>
        <dbReference type="ARBA" id="ARBA00023101"/>
    </source>
</evidence>
<dbReference type="Proteomes" id="UP000799291">
    <property type="component" value="Unassembled WGS sequence"/>
</dbReference>